<accession>A0ACB5U2U4</accession>
<protein>
    <submittedName>
        <fullName evidence="1">Unnamed protein product</fullName>
    </submittedName>
</protein>
<dbReference type="Proteomes" id="UP001165064">
    <property type="component" value="Unassembled WGS sequence"/>
</dbReference>
<evidence type="ECO:0000313" key="2">
    <source>
        <dbReference type="Proteomes" id="UP001165064"/>
    </source>
</evidence>
<name>A0ACB5U2U4_AMBMO</name>
<proteinExistence type="predicted"/>
<gene>
    <name evidence="1" type="ORF">Amon02_001108500</name>
</gene>
<organism evidence="1 2">
    <name type="scientific">Ambrosiozyma monospora</name>
    <name type="common">Yeast</name>
    <name type="synonym">Endomycopsis monosporus</name>
    <dbReference type="NCBI Taxonomy" id="43982"/>
    <lineage>
        <taxon>Eukaryota</taxon>
        <taxon>Fungi</taxon>
        <taxon>Dikarya</taxon>
        <taxon>Ascomycota</taxon>
        <taxon>Saccharomycotina</taxon>
        <taxon>Pichiomycetes</taxon>
        <taxon>Pichiales</taxon>
        <taxon>Pichiaceae</taxon>
        <taxon>Ambrosiozyma</taxon>
    </lineage>
</organism>
<dbReference type="EMBL" id="BSXS01011545">
    <property type="protein sequence ID" value="GMF00762.1"/>
    <property type="molecule type" value="Genomic_DNA"/>
</dbReference>
<reference evidence="1" key="1">
    <citation type="submission" date="2023-04" db="EMBL/GenBank/DDBJ databases">
        <title>Ambrosiozyma monospora NBRC 10751.</title>
        <authorList>
            <person name="Ichikawa N."/>
            <person name="Sato H."/>
            <person name="Tonouchi N."/>
        </authorList>
    </citation>
    <scope>NUCLEOTIDE SEQUENCE</scope>
    <source>
        <strain evidence="1">NBRC 10751</strain>
    </source>
</reference>
<evidence type="ECO:0000313" key="1">
    <source>
        <dbReference type="EMBL" id="GMF00762.1"/>
    </source>
</evidence>
<sequence>MSFHPYSFVDSAANATPFHPNPQLQQKLNNASTSQNVQGLPPFAFPGQVPYGYDYTMPVNPYAAGVPMVAPNGQPLYPPQMMMPKPPVPVPSMTPPGLSGSNVVAPQPSTPAESYPYDSIKSKTSFFSQATHATQATDATTGGANDSSKGSQDVVSKSSDTAKRPISATSDDNIDLLNISDESEEDTQEGQGAQPVEFQGKQTIDMFRKLKENPVLMLKSSADSMTKSQSSGTFSSSYKPASTLKQKSTSPPNQITH</sequence>
<comment type="caution">
    <text evidence="1">The sequence shown here is derived from an EMBL/GenBank/DDBJ whole genome shotgun (WGS) entry which is preliminary data.</text>
</comment>
<keyword evidence="2" id="KW-1185">Reference proteome</keyword>